<organism evidence="2 3">
    <name type="scientific">Tanacetum coccineum</name>
    <dbReference type="NCBI Taxonomy" id="301880"/>
    <lineage>
        <taxon>Eukaryota</taxon>
        <taxon>Viridiplantae</taxon>
        <taxon>Streptophyta</taxon>
        <taxon>Embryophyta</taxon>
        <taxon>Tracheophyta</taxon>
        <taxon>Spermatophyta</taxon>
        <taxon>Magnoliopsida</taxon>
        <taxon>eudicotyledons</taxon>
        <taxon>Gunneridae</taxon>
        <taxon>Pentapetalae</taxon>
        <taxon>asterids</taxon>
        <taxon>campanulids</taxon>
        <taxon>Asterales</taxon>
        <taxon>Asteraceae</taxon>
        <taxon>Asteroideae</taxon>
        <taxon>Anthemideae</taxon>
        <taxon>Anthemidinae</taxon>
        <taxon>Tanacetum</taxon>
    </lineage>
</organism>
<feature type="region of interest" description="Disordered" evidence="1">
    <location>
        <begin position="1"/>
        <end position="71"/>
    </location>
</feature>
<comment type="caution">
    <text evidence="2">The sequence shown here is derived from an EMBL/GenBank/DDBJ whole genome shotgun (WGS) entry which is preliminary data.</text>
</comment>
<gene>
    <name evidence="2" type="ORF">Tco_0727310</name>
</gene>
<feature type="compositionally biased region" description="Polar residues" evidence="1">
    <location>
        <begin position="60"/>
        <end position="70"/>
    </location>
</feature>
<feature type="compositionally biased region" description="Basic and acidic residues" evidence="1">
    <location>
        <begin position="23"/>
        <end position="37"/>
    </location>
</feature>
<feature type="compositionally biased region" description="Acidic residues" evidence="1">
    <location>
        <begin position="1"/>
        <end position="20"/>
    </location>
</feature>
<proteinExistence type="predicted"/>
<accession>A0ABQ4YI09</accession>
<evidence type="ECO:0000313" key="3">
    <source>
        <dbReference type="Proteomes" id="UP001151760"/>
    </source>
</evidence>
<sequence>MSSSEELEETANETDDDESNMDLSHDNTYRYNDDARYGEMFPDENAHHIPSLPTKKIPYHTTTPQPSSLQAKAKKLMQTTKTNMRKFNFKKAVTQKFKEYD</sequence>
<reference evidence="2" key="1">
    <citation type="journal article" date="2022" name="Int. J. Mol. Sci.">
        <title>Draft Genome of Tanacetum Coccineum: Genomic Comparison of Closely Related Tanacetum-Family Plants.</title>
        <authorList>
            <person name="Yamashiro T."/>
            <person name="Shiraishi A."/>
            <person name="Nakayama K."/>
            <person name="Satake H."/>
        </authorList>
    </citation>
    <scope>NUCLEOTIDE SEQUENCE</scope>
</reference>
<name>A0ABQ4YI09_9ASTR</name>
<keyword evidence="3" id="KW-1185">Reference proteome</keyword>
<protein>
    <submittedName>
        <fullName evidence="2">Uncharacterized protein</fullName>
    </submittedName>
</protein>
<evidence type="ECO:0000256" key="1">
    <source>
        <dbReference type="SAM" id="MobiDB-lite"/>
    </source>
</evidence>
<dbReference type="Proteomes" id="UP001151760">
    <property type="component" value="Unassembled WGS sequence"/>
</dbReference>
<evidence type="ECO:0000313" key="2">
    <source>
        <dbReference type="EMBL" id="GJS77429.1"/>
    </source>
</evidence>
<reference evidence="2" key="2">
    <citation type="submission" date="2022-01" db="EMBL/GenBank/DDBJ databases">
        <authorList>
            <person name="Yamashiro T."/>
            <person name="Shiraishi A."/>
            <person name="Satake H."/>
            <person name="Nakayama K."/>
        </authorList>
    </citation>
    <scope>NUCLEOTIDE SEQUENCE</scope>
</reference>
<dbReference type="EMBL" id="BQNB010010446">
    <property type="protein sequence ID" value="GJS77429.1"/>
    <property type="molecule type" value="Genomic_DNA"/>
</dbReference>